<dbReference type="Pfam" id="PF26135">
    <property type="entry name" value="YuzI"/>
    <property type="match status" value="1"/>
</dbReference>
<keyword evidence="1" id="KW-0812">Transmembrane</keyword>
<organism evidence="2 3">
    <name type="scientific">Cerasibacillus terrae</name>
    <dbReference type="NCBI Taxonomy" id="2498845"/>
    <lineage>
        <taxon>Bacteria</taxon>
        <taxon>Bacillati</taxon>
        <taxon>Bacillota</taxon>
        <taxon>Bacilli</taxon>
        <taxon>Bacillales</taxon>
        <taxon>Bacillaceae</taxon>
        <taxon>Cerasibacillus</taxon>
    </lineage>
</organism>
<accession>A0A5C8NT63</accession>
<feature type="transmembrane region" description="Helical" evidence="1">
    <location>
        <begin position="37"/>
        <end position="59"/>
    </location>
</feature>
<dbReference type="OrthoDB" id="2972455at2"/>
<gene>
    <name evidence="2" type="ORF">FHP05_10120</name>
</gene>
<dbReference type="EMBL" id="VDUW01000006">
    <property type="protein sequence ID" value="TXL64035.1"/>
    <property type="molecule type" value="Genomic_DNA"/>
</dbReference>
<reference evidence="2 3" key="1">
    <citation type="submission" date="2019-06" db="EMBL/GenBank/DDBJ databases">
        <title>Cerasibacillus sp. nov., isolated from maize field.</title>
        <authorList>
            <person name="Lin S.-Y."/>
            <person name="Tsai C.-F."/>
            <person name="Young C.-C."/>
        </authorList>
    </citation>
    <scope>NUCLEOTIDE SEQUENCE [LARGE SCALE GENOMIC DNA]</scope>
    <source>
        <strain evidence="2 3">CC-CFT480</strain>
    </source>
</reference>
<feature type="transmembrane region" description="Helical" evidence="1">
    <location>
        <begin position="5"/>
        <end position="25"/>
    </location>
</feature>
<dbReference type="RefSeq" id="WP_147667888.1">
    <property type="nucleotide sequence ID" value="NZ_VDUW01000006.1"/>
</dbReference>
<protein>
    <submittedName>
        <fullName evidence="2">Uncharacterized protein</fullName>
    </submittedName>
</protein>
<name>A0A5C8NT63_9BACI</name>
<keyword evidence="3" id="KW-1185">Reference proteome</keyword>
<proteinExistence type="predicted"/>
<evidence type="ECO:0000313" key="3">
    <source>
        <dbReference type="Proteomes" id="UP000321574"/>
    </source>
</evidence>
<dbReference type="AlphaFoldDB" id="A0A5C8NT63"/>
<keyword evidence="1" id="KW-1133">Transmembrane helix</keyword>
<sequence length="68" mass="7802">MGYIFLFLIGFGLSITGGISIIAYLNFLPAGVSWLEYFQYITGRLECYFLPLGLIFMMISIHRFPNKL</sequence>
<comment type="caution">
    <text evidence="2">The sequence shown here is derived from an EMBL/GenBank/DDBJ whole genome shotgun (WGS) entry which is preliminary data.</text>
</comment>
<dbReference type="InterPro" id="IPR058887">
    <property type="entry name" value="YuzI-like"/>
</dbReference>
<evidence type="ECO:0000256" key="1">
    <source>
        <dbReference type="SAM" id="Phobius"/>
    </source>
</evidence>
<keyword evidence="1" id="KW-0472">Membrane</keyword>
<evidence type="ECO:0000313" key="2">
    <source>
        <dbReference type="EMBL" id="TXL64035.1"/>
    </source>
</evidence>
<dbReference type="Proteomes" id="UP000321574">
    <property type="component" value="Unassembled WGS sequence"/>
</dbReference>